<evidence type="ECO:0000313" key="2">
    <source>
        <dbReference type="EMBL" id="MBL3655070.1"/>
    </source>
</evidence>
<dbReference type="InterPro" id="IPR011964">
    <property type="entry name" value="YVTN_b-propeller_repeat"/>
</dbReference>
<keyword evidence="1" id="KW-0732">Signal</keyword>
<comment type="caution">
    <text evidence="2">The sequence shown here is derived from an EMBL/GenBank/DDBJ whole genome shotgun (WGS) entry which is preliminary data.</text>
</comment>
<reference evidence="2" key="1">
    <citation type="submission" date="2021-01" db="EMBL/GenBank/DDBJ databases">
        <title>Fulvivirga kasyanovii gen. nov., sp nov., a novel member of the phylum Bacteroidetes isolated from seawater in a mussel farm.</title>
        <authorList>
            <person name="Zhao L.-H."/>
            <person name="Wang Z.-J."/>
        </authorList>
    </citation>
    <scope>NUCLEOTIDE SEQUENCE</scope>
    <source>
        <strain evidence="2">2943</strain>
    </source>
</reference>
<sequence length="338" mass="36861">MKQIKLYALLIFASLFAVACGDDDEGPSFSHDVVVINEGNFSAADGSISGYNYETEKVENGLFEAANDFEFGAIIQSVTKYNGKYYVVGNSTDELVVVNGEDYLLEGTITTDLAIPYKFVAVGNKGYISNWGTQTPDYKYVDAFLTVVDLSSNTVTKKIDMPSKTQGLLIFEEKLYVTHSASNTISVLDIDTDKVVETIETEERPDAMVLDKNNKIWVLCSSGALVQIDPSTNKVIKTIKEITAFGYNEKLVINEAGDRLYFIGGNEIFTLGIDDTVAPEKGLVEVTTAYGVGINGDKLFVGDANAYSGPGTVYIYDLEGNEQSSFTTGFLPNGFIFN</sequence>
<dbReference type="PANTHER" id="PTHR47197">
    <property type="entry name" value="PROTEIN NIRF"/>
    <property type="match status" value="1"/>
</dbReference>
<dbReference type="AlphaFoldDB" id="A0A937F3K5"/>
<keyword evidence="3" id="KW-1185">Reference proteome</keyword>
<dbReference type="PANTHER" id="PTHR47197:SF3">
    <property type="entry name" value="DIHYDRO-HEME D1 DEHYDROGENASE"/>
    <property type="match status" value="1"/>
</dbReference>
<dbReference type="Pfam" id="PF16819">
    <property type="entry name" value="DUF5074"/>
    <property type="match status" value="1"/>
</dbReference>
<name>A0A937F3K5_9BACT</name>
<organism evidence="2 3">
    <name type="scientific">Fulvivirga sediminis</name>
    <dbReference type="NCBI Taxonomy" id="2803949"/>
    <lineage>
        <taxon>Bacteria</taxon>
        <taxon>Pseudomonadati</taxon>
        <taxon>Bacteroidota</taxon>
        <taxon>Cytophagia</taxon>
        <taxon>Cytophagales</taxon>
        <taxon>Fulvivirgaceae</taxon>
        <taxon>Fulvivirga</taxon>
    </lineage>
</organism>
<dbReference type="InterPro" id="IPR011044">
    <property type="entry name" value="Quino_amine_DH_bsu"/>
</dbReference>
<dbReference type="Proteomes" id="UP000659388">
    <property type="component" value="Unassembled WGS sequence"/>
</dbReference>
<accession>A0A937F3K5</accession>
<protein>
    <recommendedName>
        <fullName evidence="4">YncE family protein</fullName>
    </recommendedName>
</protein>
<dbReference type="SUPFAM" id="SSF50969">
    <property type="entry name" value="YVTN repeat-like/Quinoprotein amine dehydrogenase"/>
    <property type="match status" value="1"/>
</dbReference>
<feature type="chain" id="PRO_5037343103" description="YncE family protein" evidence="1">
    <location>
        <begin position="20"/>
        <end position="338"/>
    </location>
</feature>
<evidence type="ECO:0000313" key="3">
    <source>
        <dbReference type="Proteomes" id="UP000659388"/>
    </source>
</evidence>
<dbReference type="Gene3D" id="2.130.10.10">
    <property type="entry name" value="YVTN repeat-like/Quinoprotein amine dehydrogenase"/>
    <property type="match status" value="1"/>
</dbReference>
<evidence type="ECO:0008006" key="4">
    <source>
        <dbReference type="Google" id="ProtNLM"/>
    </source>
</evidence>
<dbReference type="EMBL" id="JAESIY010000001">
    <property type="protein sequence ID" value="MBL3655070.1"/>
    <property type="molecule type" value="Genomic_DNA"/>
</dbReference>
<evidence type="ECO:0000256" key="1">
    <source>
        <dbReference type="SAM" id="SignalP"/>
    </source>
</evidence>
<feature type="signal peptide" evidence="1">
    <location>
        <begin position="1"/>
        <end position="19"/>
    </location>
</feature>
<dbReference type="InterPro" id="IPR051200">
    <property type="entry name" value="Host-pathogen_enzymatic-act"/>
</dbReference>
<gene>
    <name evidence="2" type="ORF">JL102_02935</name>
</gene>
<dbReference type="PROSITE" id="PS51257">
    <property type="entry name" value="PROKAR_LIPOPROTEIN"/>
    <property type="match status" value="1"/>
</dbReference>
<dbReference type="RefSeq" id="WP_202242216.1">
    <property type="nucleotide sequence ID" value="NZ_JAESIY010000001.1"/>
</dbReference>
<dbReference type="InterPro" id="IPR031815">
    <property type="entry name" value="DUF5074"/>
</dbReference>
<dbReference type="NCBIfam" id="TIGR02276">
    <property type="entry name" value="beta_rpt_yvtn"/>
    <property type="match status" value="1"/>
</dbReference>
<proteinExistence type="predicted"/>
<dbReference type="InterPro" id="IPR015943">
    <property type="entry name" value="WD40/YVTN_repeat-like_dom_sf"/>
</dbReference>